<dbReference type="Gene3D" id="3.40.50.720">
    <property type="entry name" value="NAD(P)-binding Rossmann-like Domain"/>
    <property type="match status" value="1"/>
</dbReference>
<evidence type="ECO:0000313" key="5">
    <source>
        <dbReference type="Proteomes" id="UP000288279"/>
    </source>
</evidence>
<feature type="domain" description="Ketoreductase" evidence="3">
    <location>
        <begin position="11"/>
        <end position="186"/>
    </location>
</feature>
<dbReference type="GO" id="GO:0016020">
    <property type="term" value="C:membrane"/>
    <property type="evidence" value="ECO:0007669"/>
    <property type="project" value="TreeGrafter"/>
</dbReference>
<sequence>MPKFIHDWSSHHILLTGAQGGLGQAIAQLLTDKGAKLTLVGRNQVALEQQAEKLHQRTLCLDLLDADALPQLLAYSAAQKAAGLPLTAVIHNAGDNQVGEFTSLEWATHARIMQLNTIVPMAITHALLPELQQQSQSFIGFVGSGFGAIGFPGQASYCASKAALARFSEALQRELEATSTQLFYIAPRAIETPMNNGRMAQLNQQLGNKVDHPEQVALAFINQIEQGQSRQTIGWPEKFFSKLNALFPALVDSAMKKPRAVVRQLTQEH</sequence>
<gene>
    <name evidence="4" type="ORF">CWI83_07465</name>
</gene>
<dbReference type="PANTHER" id="PTHR44196:SF1">
    <property type="entry name" value="DEHYDROGENASE_REDUCTASE SDR FAMILY MEMBER 7B"/>
    <property type="match status" value="1"/>
</dbReference>
<organism evidence="4 5">
    <name type="scientific">Pseudidiomarina taiwanensis</name>
    <dbReference type="NCBI Taxonomy" id="337250"/>
    <lineage>
        <taxon>Bacteria</taxon>
        <taxon>Pseudomonadati</taxon>
        <taxon>Pseudomonadota</taxon>
        <taxon>Gammaproteobacteria</taxon>
        <taxon>Alteromonadales</taxon>
        <taxon>Idiomarinaceae</taxon>
        <taxon>Pseudidiomarina</taxon>
    </lineage>
</organism>
<dbReference type="InterPro" id="IPR057326">
    <property type="entry name" value="KR_dom"/>
</dbReference>
<name>A0A432ZFN5_9GAMM</name>
<dbReference type="OrthoDB" id="4690547at2"/>
<dbReference type="EMBL" id="PIQG01000003">
    <property type="protein sequence ID" value="RUO76753.1"/>
    <property type="molecule type" value="Genomic_DNA"/>
</dbReference>
<dbReference type="GO" id="GO:0016491">
    <property type="term" value="F:oxidoreductase activity"/>
    <property type="evidence" value="ECO:0007669"/>
    <property type="project" value="UniProtKB-KW"/>
</dbReference>
<evidence type="ECO:0000256" key="1">
    <source>
        <dbReference type="ARBA" id="ARBA00006484"/>
    </source>
</evidence>
<evidence type="ECO:0000259" key="3">
    <source>
        <dbReference type="SMART" id="SM00822"/>
    </source>
</evidence>
<comment type="caution">
    <text evidence="4">The sequence shown here is derived from an EMBL/GenBank/DDBJ whole genome shotgun (WGS) entry which is preliminary data.</text>
</comment>
<proteinExistence type="inferred from homology"/>
<evidence type="ECO:0000256" key="2">
    <source>
        <dbReference type="ARBA" id="ARBA00023002"/>
    </source>
</evidence>
<dbReference type="PRINTS" id="PR00081">
    <property type="entry name" value="GDHRDH"/>
</dbReference>
<dbReference type="InterPro" id="IPR020904">
    <property type="entry name" value="Sc_DH/Rdtase_CS"/>
</dbReference>
<dbReference type="InterPro" id="IPR036291">
    <property type="entry name" value="NAD(P)-bd_dom_sf"/>
</dbReference>
<reference evidence="4 5" key="1">
    <citation type="journal article" date="2011" name="Front. Microbiol.">
        <title>Genomic signatures of strain selection and enhancement in Bacillus atrophaeus var. globigii, a historical biowarfare simulant.</title>
        <authorList>
            <person name="Gibbons H.S."/>
            <person name="Broomall S.M."/>
            <person name="McNew L.A."/>
            <person name="Daligault H."/>
            <person name="Chapman C."/>
            <person name="Bruce D."/>
            <person name="Karavis M."/>
            <person name="Krepps M."/>
            <person name="McGregor P.A."/>
            <person name="Hong C."/>
            <person name="Park K.H."/>
            <person name="Akmal A."/>
            <person name="Feldman A."/>
            <person name="Lin J.S."/>
            <person name="Chang W.E."/>
            <person name="Higgs B.W."/>
            <person name="Demirev P."/>
            <person name="Lindquist J."/>
            <person name="Liem A."/>
            <person name="Fochler E."/>
            <person name="Read T.D."/>
            <person name="Tapia R."/>
            <person name="Johnson S."/>
            <person name="Bishop-Lilly K.A."/>
            <person name="Detter C."/>
            <person name="Han C."/>
            <person name="Sozhamannan S."/>
            <person name="Rosenzweig C.N."/>
            <person name="Skowronski E.W."/>
        </authorList>
    </citation>
    <scope>NUCLEOTIDE SEQUENCE [LARGE SCALE GENOMIC DNA]</scope>
    <source>
        <strain evidence="4 5">PIT1</strain>
    </source>
</reference>
<accession>A0A432ZFN5</accession>
<comment type="similarity">
    <text evidence="1">Belongs to the short-chain dehydrogenases/reductases (SDR) family.</text>
</comment>
<protein>
    <submittedName>
        <fullName evidence="4">Short chain dehydrogenase</fullName>
    </submittedName>
</protein>
<dbReference type="Proteomes" id="UP000288279">
    <property type="component" value="Unassembled WGS sequence"/>
</dbReference>
<keyword evidence="2" id="KW-0560">Oxidoreductase</keyword>
<dbReference type="NCBIfam" id="NF006565">
    <property type="entry name" value="PRK09072.1"/>
    <property type="match status" value="1"/>
</dbReference>
<dbReference type="AlphaFoldDB" id="A0A432ZFN5"/>
<dbReference type="SUPFAM" id="SSF51735">
    <property type="entry name" value="NAD(P)-binding Rossmann-fold domains"/>
    <property type="match status" value="1"/>
</dbReference>
<dbReference type="Pfam" id="PF00106">
    <property type="entry name" value="adh_short"/>
    <property type="match status" value="1"/>
</dbReference>
<dbReference type="PROSITE" id="PS00061">
    <property type="entry name" value="ADH_SHORT"/>
    <property type="match status" value="1"/>
</dbReference>
<evidence type="ECO:0000313" key="4">
    <source>
        <dbReference type="EMBL" id="RUO76753.1"/>
    </source>
</evidence>
<dbReference type="InterPro" id="IPR002347">
    <property type="entry name" value="SDR_fam"/>
</dbReference>
<dbReference type="PANTHER" id="PTHR44196">
    <property type="entry name" value="DEHYDROGENASE/REDUCTASE SDR FAMILY MEMBER 7B"/>
    <property type="match status" value="1"/>
</dbReference>
<dbReference type="SMART" id="SM00822">
    <property type="entry name" value="PKS_KR"/>
    <property type="match status" value="1"/>
</dbReference>
<dbReference type="RefSeq" id="WP_126827680.1">
    <property type="nucleotide sequence ID" value="NZ_PIQG01000003.1"/>
</dbReference>
<keyword evidence="5" id="KW-1185">Reference proteome</keyword>